<keyword evidence="7 8" id="KW-0472">Membrane</keyword>
<evidence type="ECO:0000256" key="1">
    <source>
        <dbReference type="ARBA" id="ARBA00004162"/>
    </source>
</evidence>
<dbReference type="EMBL" id="CAXAMM010016650">
    <property type="protein sequence ID" value="CAK9039238.1"/>
    <property type="molecule type" value="Genomic_DNA"/>
</dbReference>
<protein>
    <submittedName>
        <fullName evidence="10">Biopolymer transport protein ExbB</fullName>
    </submittedName>
</protein>
<evidence type="ECO:0000256" key="2">
    <source>
        <dbReference type="ARBA" id="ARBA00004651"/>
    </source>
</evidence>
<keyword evidence="4" id="KW-1003">Cell membrane</keyword>
<evidence type="ECO:0000256" key="5">
    <source>
        <dbReference type="ARBA" id="ARBA00022692"/>
    </source>
</evidence>
<dbReference type="InterPro" id="IPR003400">
    <property type="entry name" value="ExbD"/>
</dbReference>
<gene>
    <name evidence="10" type="ORF">SCF082_LOCUS22958</name>
</gene>
<feature type="transmembrane region" description="Helical" evidence="8">
    <location>
        <begin position="122"/>
        <end position="142"/>
    </location>
</feature>
<name>A0ABP0LJ69_9DINO</name>
<evidence type="ECO:0000256" key="3">
    <source>
        <dbReference type="ARBA" id="ARBA00010442"/>
    </source>
</evidence>
<dbReference type="InterPro" id="IPR002898">
    <property type="entry name" value="MotA_ExbB_proton_chnl"/>
</dbReference>
<dbReference type="Proteomes" id="UP001642464">
    <property type="component" value="Unassembled WGS sequence"/>
</dbReference>
<feature type="transmembrane region" description="Helical" evidence="8">
    <location>
        <begin position="12"/>
        <end position="31"/>
    </location>
</feature>
<evidence type="ECO:0000256" key="7">
    <source>
        <dbReference type="ARBA" id="ARBA00023136"/>
    </source>
</evidence>
<dbReference type="Pfam" id="PF02472">
    <property type="entry name" value="ExbD"/>
    <property type="match status" value="1"/>
</dbReference>
<feature type="domain" description="MotA/TolQ/ExbB proton channel" evidence="9">
    <location>
        <begin position="88"/>
        <end position="197"/>
    </location>
</feature>
<feature type="transmembrane region" description="Helical" evidence="8">
    <location>
        <begin position="162"/>
        <end position="186"/>
    </location>
</feature>
<dbReference type="PANTHER" id="PTHR30625:SF17">
    <property type="entry name" value="TOLQ-RELATED"/>
    <property type="match status" value="1"/>
</dbReference>
<evidence type="ECO:0000313" key="10">
    <source>
        <dbReference type="EMBL" id="CAK9039238.1"/>
    </source>
</evidence>
<evidence type="ECO:0000259" key="9">
    <source>
        <dbReference type="Pfam" id="PF01618"/>
    </source>
</evidence>
<evidence type="ECO:0000256" key="8">
    <source>
        <dbReference type="SAM" id="Phobius"/>
    </source>
</evidence>
<comment type="caution">
    <text evidence="10">The sequence shown here is derived from an EMBL/GenBank/DDBJ whole genome shotgun (WGS) entry which is preliminary data.</text>
</comment>
<sequence length="349" mass="37649">MELLLEWSGPVIYTSLALAALYGVFCAVLLMRKIAQKQFGNAATAGAFMDDVSARLQNRDFDGVAELCDSPPYWSKAVPQMILVALAHRERGPTKLRQYLAEKFERDVLADLEYRHSWIGTIVKTAPMLGLLGTVSGMILAFAKIAAAQEGGTDPSALASDISLALFTTAYGLMTAIPLTLLGAVVQVKIGKLTDTVQDKMAEFLYELEQDDLDITPMIDVTFLLLIFFMVTSTMEDPAALQIPPAKHGEGISTRNSSIVTIFAGDDEPEVYLTDGTKEGAPVSMAEVTEHVLRGIGEGKRNVIIKADREVPSGFVEEVARAANDADAGGGGTEDGLKFYVGVVDRPQR</sequence>
<accession>A0ABP0LJ69</accession>
<comment type="similarity">
    <text evidence="3">Belongs to the ExbB/TolQ family.</text>
</comment>
<evidence type="ECO:0000256" key="4">
    <source>
        <dbReference type="ARBA" id="ARBA00022475"/>
    </source>
</evidence>
<evidence type="ECO:0000313" key="11">
    <source>
        <dbReference type="Proteomes" id="UP001642464"/>
    </source>
</evidence>
<keyword evidence="11" id="KW-1185">Reference proteome</keyword>
<keyword evidence="5 8" id="KW-0812">Transmembrane</keyword>
<reference evidence="10 11" key="1">
    <citation type="submission" date="2024-02" db="EMBL/GenBank/DDBJ databases">
        <authorList>
            <person name="Chen Y."/>
            <person name="Shah S."/>
            <person name="Dougan E. K."/>
            <person name="Thang M."/>
            <person name="Chan C."/>
        </authorList>
    </citation>
    <scope>NUCLEOTIDE SEQUENCE [LARGE SCALE GENOMIC DNA]</scope>
</reference>
<dbReference type="Pfam" id="PF01618">
    <property type="entry name" value="MotA_ExbB"/>
    <property type="match status" value="1"/>
</dbReference>
<keyword evidence="6 8" id="KW-1133">Transmembrane helix</keyword>
<proteinExistence type="inferred from homology"/>
<comment type="subcellular location">
    <subcellularLocation>
        <location evidence="2">Cell membrane</location>
        <topology evidence="2">Multi-pass membrane protein</topology>
    </subcellularLocation>
    <subcellularLocation>
        <location evidence="1">Cell membrane</location>
        <topology evidence="1">Single-pass membrane protein</topology>
    </subcellularLocation>
</comment>
<dbReference type="PANTHER" id="PTHR30625">
    <property type="entry name" value="PROTEIN TOLQ"/>
    <property type="match status" value="1"/>
</dbReference>
<organism evidence="10 11">
    <name type="scientific">Durusdinium trenchii</name>
    <dbReference type="NCBI Taxonomy" id="1381693"/>
    <lineage>
        <taxon>Eukaryota</taxon>
        <taxon>Sar</taxon>
        <taxon>Alveolata</taxon>
        <taxon>Dinophyceae</taxon>
        <taxon>Suessiales</taxon>
        <taxon>Symbiodiniaceae</taxon>
        <taxon>Durusdinium</taxon>
    </lineage>
</organism>
<dbReference type="InterPro" id="IPR050790">
    <property type="entry name" value="ExbB/TolQ_transport"/>
</dbReference>
<evidence type="ECO:0000256" key="6">
    <source>
        <dbReference type="ARBA" id="ARBA00022989"/>
    </source>
</evidence>